<dbReference type="HAMAP" id="MF_01006">
    <property type="entry name" value="Undec_diphosphatase"/>
    <property type="match status" value="1"/>
</dbReference>
<dbReference type="EMBL" id="MFKF01000311">
    <property type="protein sequence ID" value="OGG46485.1"/>
    <property type="molecule type" value="Genomic_DNA"/>
</dbReference>
<dbReference type="Pfam" id="PF02673">
    <property type="entry name" value="BacA"/>
    <property type="match status" value="1"/>
</dbReference>
<evidence type="ECO:0000256" key="4">
    <source>
        <dbReference type="ARBA" id="ARBA00021581"/>
    </source>
</evidence>
<evidence type="ECO:0000256" key="9">
    <source>
        <dbReference type="ARBA" id="ARBA00023136"/>
    </source>
</evidence>
<evidence type="ECO:0000256" key="3">
    <source>
        <dbReference type="ARBA" id="ARBA00012374"/>
    </source>
</evidence>
<sequence>MSTILIAVILGVVEGLTEFLPVSSTGHLIVVGHLLGFRGEAADSFDIFIQVGAILAVVVYYRGWLYGTVTAALGRTPEVGQARRTLLGILLAVLPALVAGAGLHGIIKRHLFQPWTVAVGLVVGGVAIFAVERWRPEARTRDLGRVTLRQAALIGVGQCLSLWPGVSRSAATILSGLCLGLDHPTAAAFSFLLSIPTLTAAAAYDLLKSWHVLSGGDLVGMGVGFAASFAVAWGVIAGFLEFLRTHGLRVFGWYRMAVGAVILWLKP</sequence>
<keyword evidence="7 14" id="KW-0378">Hydrolase</keyword>
<evidence type="ECO:0000256" key="5">
    <source>
        <dbReference type="ARBA" id="ARBA00022475"/>
    </source>
</evidence>
<keyword evidence="5 14" id="KW-1003">Cell membrane</keyword>
<comment type="caution">
    <text evidence="15">The sequence shown here is derived from an EMBL/GenBank/DDBJ whole genome shotgun (WGS) entry which is preliminary data.</text>
</comment>
<keyword evidence="14" id="KW-0133">Cell shape</keyword>
<name>A0A1F6CB95_HANXR</name>
<dbReference type="Proteomes" id="UP000178606">
    <property type="component" value="Unassembled WGS sequence"/>
</dbReference>
<accession>A0A1F6CB95</accession>
<dbReference type="GO" id="GO:0046677">
    <property type="term" value="P:response to antibiotic"/>
    <property type="evidence" value="ECO:0007669"/>
    <property type="project" value="UniProtKB-UniRule"/>
</dbReference>
<feature type="transmembrane region" description="Helical" evidence="14">
    <location>
        <begin position="47"/>
        <end position="65"/>
    </location>
</feature>
<keyword evidence="6 14" id="KW-0812">Transmembrane</keyword>
<evidence type="ECO:0000256" key="13">
    <source>
        <dbReference type="ARBA" id="ARBA00047594"/>
    </source>
</evidence>
<comment type="subcellular location">
    <subcellularLocation>
        <location evidence="1 14">Cell membrane</location>
        <topology evidence="1 14">Multi-pass membrane protein</topology>
    </subcellularLocation>
</comment>
<dbReference type="EC" id="3.6.1.27" evidence="3 14"/>
<evidence type="ECO:0000256" key="10">
    <source>
        <dbReference type="ARBA" id="ARBA00023251"/>
    </source>
</evidence>
<evidence type="ECO:0000256" key="12">
    <source>
        <dbReference type="ARBA" id="ARBA00032932"/>
    </source>
</evidence>
<dbReference type="GO" id="GO:0005886">
    <property type="term" value="C:plasma membrane"/>
    <property type="evidence" value="ECO:0007669"/>
    <property type="project" value="UniProtKB-SubCell"/>
</dbReference>
<evidence type="ECO:0000313" key="15">
    <source>
        <dbReference type="EMBL" id="OGG46485.1"/>
    </source>
</evidence>
<evidence type="ECO:0000256" key="1">
    <source>
        <dbReference type="ARBA" id="ARBA00004651"/>
    </source>
</evidence>
<dbReference type="NCBIfam" id="NF001390">
    <property type="entry name" value="PRK00281.1-4"/>
    <property type="match status" value="1"/>
</dbReference>
<feature type="transmembrane region" description="Helical" evidence="14">
    <location>
        <begin position="219"/>
        <end position="240"/>
    </location>
</feature>
<dbReference type="AlphaFoldDB" id="A0A1F6CB95"/>
<dbReference type="GO" id="GO:0009252">
    <property type="term" value="P:peptidoglycan biosynthetic process"/>
    <property type="evidence" value="ECO:0007669"/>
    <property type="project" value="UniProtKB-KW"/>
</dbReference>
<evidence type="ECO:0000256" key="11">
    <source>
        <dbReference type="ARBA" id="ARBA00032707"/>
    </source>
</evidence>
<dbReference type="GO" id="GO:0071555">
    <property type="term" value="P:cell wall organization"/>
    <property type="evidence" value="ECO:0007669"/>
    <property type="project" value="UniProtKB-KW"/>
</dbReference>
<dbReference type="PANTHER" id="PTHR30622">
    <property type="entry name" value="UNDECAPRENYL-DIPHOSPHATASE"/>
    <property type="match status" value="1"/>
</dbReference>
<comment type="catalytic activity">
    <reaction evidence="13 14">
        <text>di-trans,octa-cis-undecaprenyl diphosphate + H2O = di-trans,octa-cis-undecaprenyl phosphate + phosphate + H(+)</text>
        <dbReference type="Rhea" id="RHEA:28094"/>
        <dbReference type="ChEBI" id="CHEBI:15377"/>
        <dbReference type="ChEBI" id="CHEBI:15378"/>
        <dbReference type="ChEBI" id="CHEBI:43474"/>
        <dbReference type="ChEBI" id="CHEBI:58405"/>
        <dbReference type="ChEBI" id="CHEBI:60392"/>
        <dbReference type="EC" id="3.6.1.27"/>
    </reaction>
</comment>
<evidence type="ECO:0000256" key="8">
    <source>
        <dbReference type="ARBA" id="ARBA00022989"/>
    </source>
</evidence>
<gene>
    <name evidence="14" type="primary">uppP</name>
    <name evidence="15" type="ORF">A3F84_15040</name>
</gene>
<keyword evidence="8 14" id="KW-1133">Transmembrane helix</keyword>
<evidence type="ECO:0000256" key="14">
    <source>
        <dbReference type="HAMAP-Rule" id="MF_01006"/>
    </source>
</evidence>
<feature type="transmembrane region" description="Helical" evidence="14">
    <location>
        <begin position="86"/>
        <end position="107"/>
    </location>
</feature>
<dbReference type="PANTHER" id="PTHR30622:SF3">
    <property type="entry name" value="UNDECAPRENYL-DIPHOSPHATASE"/>
    <property type="match status" value="1"/>
</dbReference>
<protein>
    <recommendedName>
        <fullName evidence="4 14">Undecaprenyl-diphosphatase</fullName>
        <ecNumber evidence="3 14">3.6.1.27</ecNumber>
    </recommendedName>
    <alternativeName>
        <fullName evidence="12 14">Bacitracin resistance protein</fullName>
    </alternativeName>
    <alternativeName>
        <fullName evidence="11 14">Undecaprenyl pyrophosphate phosphatase</fullName>
    </alternativeName>
</protein>
<dbReference type="NCBIfam" id="NF001389">
    <property type="entry name" value="PRK00281.1-2"/>
    <property type="match status" value="1"/>
</dbReference>
<comment type="miscellaneous">
    <text evidence="14">Bacitracin is thought to be involved in the inhibition of peptidoglycan synthesis by sequestering undecaprenyl diphosphate, thereby reducing the pool of lipid carrier available.</text>
</comment>
<proteinExistence type="inferred from homology"/>
<keyword evidence="14" id="KW-0573">Peptidoglycan synthesis</keyword>
<keyword evidence="14" id="KW-0961">Cell wall biogenesis/degradation</keyword>
<dbReference type="GO" id="GO:0008360">
    <property type="term" value="P:regulation of cell shape"/>
    <property type="evidence" value="ECO:0007669"/>
    <property type="project" value="UniProtKB-KW"/>
</dbReference>
<evidence type="ECO:0000313" key="16">
    <source>
        <dbReference type="Proteomes" id="UP000178606"/>
    </source>
</evidence>
<feature type="transmembrane region" description="Helical" evidence="14">
    <location>
        <begin position="246"/>
        <end position="265"/>
    </location>
</feature>
<feature type="transmembrane region" description="Helical" evidence="14">
    <location>
        <begin position="186"/>
        <end position="207"/>
    </location>
</feature>
<keyword evidence="10 14" id="KW-0046">Antibiotic resistance</keyword>
<comment type="similarity">
    <text evidence="2 14">Belongs to the UppP family.</text>
</comment>
<reference evidence="15 16" key="1">
    <citation type="journal article" date="2016" name="Nat. Commun.">
        <title>Thousands of microbial genomes shed light on interconnected biogeochemical processes in an aquifer system.</title>
        <authorList>
            <person name="Anantharaman K."/>
            <person name="Brown C.T."/>
            <person name="Hug L.A."/>
            <person name="Sharon I."/>
            <person name="Castelle C.J."/>
            <person name="Probst A.J."/>
            <person name="Thomas B.C."/>
            <person name="Singh A."/>
            <person name="Wilkins M.J."/>
            <person name="Karaoz U."/>
            <person name="Brodie E.L."/>
            <person name="Williams K.H."/>
            <person name="Hubbard S.S."/>
            <person name="Banfield J.F."/>
        </authorList>
    </citation>
    <scope>NUCLEOTIDE SEQUENCE [LARGE SCALE GENOMIC DNA]</scope>
    <source>
        <strain evidence="16">RIFCSPLOWO2_12_FULL_64_10</strain>
    </source>
</reference>
<feature type="transmembrane region" description="Helical" evidence="14">
    <location>
        <begin position="113"/>
        <end position="134"/>
    </location>
</feature>
<evidence type="ECO:0000256" key="6">
    <source>
        <dbReference type="ARBA" id="ARBA00022692"/>
    </source>
</evidence>
<comment type="function">
    <text evidence="14">Catalyzes the dephosphorylation of undecaprenyl diphosphate (UPP). Confers resistance to bacitracin.</text>
</comment>
<dbReference type="NCBIfam" id="TIGR00753">
    <property type="entry name" value="undec_PP_bacA"/>
    <property type="match status" value="1"/>
</dbReference>
<evidence type="ECO:0000256" key="2">
    <source>
        <dbReference type="ARBA" id="ARBA00010621"/>
    </source>
</evidence>
<dbReference type="GO" id="GO:0050380">
    <property type="term" value="F:undecaprenyl-diphosphatase activity"/>
    <property type="evidence" value="ECO:0007669"/>
    <property type="project" value="UniProtKB-UniRule"/>
</dbReference>
<keyword evidence="9 14" id="KW-0472">Membrane</keyword>
<dbReference type="InterPro" id="IPR003824">
    <property type="entry name" value="UppP"/>
</dbReference>
<organism evidence="15 16">
    <name type="scientific">Handelsmanbacteria sp. (strain RIFCSPLOWO2_12_FULL_64_10)</name>
    <dbReference type="NCBI Taxonomy" id="1817868"/>
    <lineage>
        <taxon>Bacteria</taxon>
        <taxon>Candidatus Handelsmaniibacteriota</taxon>
    </lineage>
</organism>
<evidence type="ECO:0000256" key="7">
    <source>
        <dbReference type="ARBA" id="ARBA00022801"/>
    </source>
</evidence>